<evidence type="ECO:0000313" key="2">
    <source>
        <dbReference type="EMBL" id="MDI1485328.1"/>
    </source>
</evidence>
<feature type="compositionally biased region" description="Basic and acidic residues" evidence="1">
    <location>
        <begin position="104"/>
        <end position="130"/>
    </location>
</feature>
<feature type="compositionally biased region" description="Basic residues" evidence="1">
    <location>
        <begin position="161"/>
        <end position="182"/>
    </location>
</feature>
<comment type="caution">
    <text evidence="2">The sequence shown here is derived from an EMBL/GenBank/DDBJ whole genome shotgun (WGS) entry which is preliminary data.</text>
</comment>
<organism evidence="2 3">
    <name type="scientific">Ramalina farinacea</name>
    <dbReference type="NCBI Taxonomy" id="258253"/>
    <lineage>
        <taxon>Eukaryota</taxon>
        <taxon>Fungi</taxon>
        <taxon>Dikarya</taxon>
        <taxon>Ascomycota</taxon>
        <taxon>Pezizomycotina</taxon>
        <taxon>Lecanoromycetes</taxon>
        <taxon>OSLEUM clade</taxon>
        <taxon>Lecanoromycetidae</taxon>
        <taxon>Lecanorales</taxon>
        <taxon>Lecanorineae</taxon>
        <taxon>Ramalinaceae</taxon>
        <taxon>Ramalina</taxon>
    </lineage>
</organism>
<feature type="compositionally biased region" description="Basic and acidic residues" evidence="1">
    <location>
        <begin position="421"/>
        <end position="431"/>
    </location>
</feature>
<feature type="compositionally biased region" description="Basic and acidic residues" evidence="1">
    <location>
        <begin position="570"/>
        <end position="580"/>
    </location>
</feature>
<feature type="region of interest" description="Disordered" evidence="1">
    <location>
        <begin position="1"/>
        <end position="206"/>
    </location>
</feature>
<feature type="region of interest" description="Disordered" evidence="1">
    <location>
        <begin position="412"/>
        <end position="714"/>
    </location>
</feature>
<evidence type="ECO:0000313" key="3">
    <source>
        <dbReference type="Proteomes" id="UP001161017"/>
    </source>
</evidence>
<feature type="compositionally biased region" description="Pro residues" evidence="1">
    <location>
        <begin position="530"/>
        <end position="553"/>
    </location>
</feature>
<feature type="compositionally biased region" description="Basic and acidic residues" evidence="1">
    <location>
        <begin position="40"/>
        <end position="51"/>
    </location>
</feature>
<feature type="compositionally biased region" description="Basic and acidic residues" evidence="1">
    <location>
        <begin position="674"/>
        <end position="701"/>
    </location>
</feature>
<feature type="region of interest" description="Disordered" evidence="1">
    <location>
        <begin position="802"/>
        <end position="844"/>
    </location>
</feature>
<gene>
    <name evidence="2" type="ORF">OHK93_000465</name>
</gene>
<sequence length="939" mass="103067">MAVPDDGPRLEAKRYCPPPQSPPTTAPQSFITHPNGPSHPSDKRLTGKRPDGQSITKQTEISFSSEVRSPQKYYLSSKGPAPSSTTTTTNNDNDNDNSPSSRPQARDNDFATKVDHNGRMRVTRNYEEQYRQWTRSRSAHLTQEEEAMMGSAQPNEERIAALHKPRRSFSRRSFPRLSKLSRSKSEPRRRLPLGEASSSARVRVRRSVSGKRFNEIVPEEAMRDERRTTDAAAAVGRAEGEGRGVARESMGELRYGNRDLVKHASKFQEAQEEENSIKREKSQKESSKKETRKASKGSKSKSAAADKDVRTSRDLQEQSGPGLVRKMSRNFRKKQDSATKASPVPPPILPLPASGSLHVGLENIGRDGYAVVQGPTNPPRKYMLDKILTRKSSELERLPSVQPHASTYKGVFVKSPVRSRVPKEAQFEHSKSSSNATVEPPSSIDLRSSLDMLTMAQPPVEDSGVARPSLEVPTIARPSLEVPRAVAGHSKSPSMVSTGSNIDDNQSDASSAVLSHAQSVSMQRGIPQAPQRPRPETPPMSNPPPNIALPPVPEGQTASQIPRPVDTIFEQDHDSPDRSPTRTKSSSERYTVFPKSPTRKPVGEARRPVSPIKSSKDEKSDRLVSKPSVKVRISQNFPDVPPPDNLSSDEKKASEPCPDAGPAMPAELPAEGMSRSRPERTRGKKIKGLERHRPWRADRDMPPMPDIKPGSSHHDQLLRFSMTKQPEQYAPLDVIRENAKEHQDVSEGTLQPASDEREGQGIYLGLSPVLHLDQRPAIIPSKQSNEKATPFEPVNGDLVSGMAQVAQPPGKGHSPRQRVNGEGSATRLLDSPQLEPGHLPDSAPAQITNELIKSISSKSIREEVEGFETPEAKIRRLESTIETLVRMLAQGVVAKEAKGAGDGKRKGIPSDAKPGAQALSTANHEDDSSTPWRGCTSEW</sequence>
<feature type="region of interest" description="Disordered" evidence="1">
    <location>
        <begin position="895"/>
        <end position="939"/>
    </location>
</feature>
<feature type="compositionally biased region" description="Polar residues" evidence="1">
    <location>
        <begin position="53"/>
        <end position="68"/>
    </location>
</feature>
<feature type="compositionally biased region" description="Basic and acidic residues" evidence="1">
    <location>
        <begin position="304"/>
        <end position="316"/>
    </location>
</feature>
<name>A0AA43TR67_9LECA</name>
<evidence type="ECO:0000256" key="1">
    <source>
        <dbReference type="SAM" id="MobiDB-lite"/>
    </source>
</evidence>
<dbReference type="AlphaFoldDB" id="A0AA43TR67"/>
<proteinExistence type="predicted"/>
<accession>A0AA43TR67</accession>
<feature type="compositionally biased region" description="Basic and acidic residues" evidence="1">
    <location>
        <begin position="238"/>
        <end position="262"/>
    </location>
</feature>
<reference evidence="2" key="1">
    <citation type="journal article" date="2023" name="Genome Biol. Evol.">
        <title>First Whole Genome Sequence and Flow Cytometry Genome Size Data for the Lichen-Forming Fungus Ramalina farinacea (Ascomycota).</title>
        <authorList>
            <person name="Llewellyn T."/>
            <person name="Mian S."/>
            <person name="Hill R."/>
            <person name="Leitch I.J."/>
            <person name="Gaya E."/>
        </authorList>
    </citation>
    <scope>NUCLEOTIDE SEQUENCE</scope>
    <source>
        <strain evidence="2">LIQ254RAFAR</strain>
    </source>
</reference>
<feature type="compositionally biased region" description="Basic and acidic residues" evidence="1">
    <location>
        <begin position="1"/>
        <end position="14"/>
    </location>
</feature>
<feature type="compositionally biased region" description="Basic and acidic residues" evidence="1">
    <location>
        <begin position="220"/>
        <end position="229"/>
    </location>
</feature>
<feature type="compositionally biased region" description="Basic and acidic residues" evidence="1">
    <location>
        <begin position="614"/>
        <end position="624"/>
    </location>
</feature>
<protein>
    <submittedName>
        <fullName evidence="2">Uncharacterized protein</fullName>
    </submittedName>
</protein>
<feature type="compositionally biased region" description="Polar residues" evidence="1">
    <location>
        <begin position="131"/>
        <end position="141"/>
    </location>
</feature>
<feature type="compositionally biased region" description="Basic and acidic residues" evidence="1">
    <location>
        <begin position="895"/>
        <end position="905"/>
    </location>
</feature>
<keyword evidence="3" id="KW-1185">Reference proteome</keyword>
<feature type="compositionally biased region" description="Polar residues" evidence="1">
    <location>
        <begin position="491"/>
        <end position="522"/>
    </location>
</feature>
<feature type="compositionally biased region" description="Low complexity" evidence="1">
    <location>
        <begin position="82"/>
        <end position="101"/>
    </location>
</feature>
<feature type="region of interest" description="Disordered" evidence="1">
    <location>
        <begin position="219"/>
        <end position="360"/>
    </location>
</feature>
<dbReference type="EMBL" id="JAPUFD010000001">
    <property type="protein sequence ID" value="MDI1485328.1"/>
    <property type="molecule type" value="Genomic_DNA"/>
</dbReference>
<feature type="compositionally biased region" description="Basic and acidic residues" evidence="1">
    <location>
        <begin position="275"/>
        <end position="293"/>
    </location>
</feature>
<feature type="compositionally biased region" description="Pro residues" evidence="1">
    <location>
        <begin position="16"/>
        <end position="25"/>
    </location>
</feature>
<dbReference type="Proteomes" id="UP001161017">
    <property type="component" value="Unassembled WGS sequence"/>
</dbReference>